<dbReference type="PANTHER" id="PTHR34069">
    <property type="entry name" value="3-OXOACYL-[ACYL-CARRIER-PROTEIN] SYNTHASE 3"/>
    <property type="match status" value="1"/>
</dbReference>
<keyword evidence="1" id="KW-0808">Transferase</keyword>
<dbReference type="AlphaFoldDB" id="G7WGQ1"/>
<dbReference type="Pfam" id="PF01796">
    <property type="entry name" value="OB_ChsH2_C"/>
    <property type="match status" value="1"/>
</dbReference>
<evidence type="ECO:0000259" key="3">
    <source>
        <dbReference type="Pfam" id="PF01796"/>
    </source>
</evidence>
<evidence type="ECO:0000256" key="1">
    <source>
        <dbReference type="ARBA" id="ARBA00022679"/>
    </source>
</evidence>
<name>G7WGQ1_DESOD</name>
<dbReference type="Pfam" id="PF08541">
    <property type="entry name" value="ACP_syn_III_C"/>
    <property type="match status" value="1"/>
</dbReference>
<dbReference type="InterPro" id="IPR012340">
    <property type="entry name" value="NA-bd_OB-fold"/>
</dbReference>
<gene>
    <name evidence="6" type="ordered locus">Desor_2961</name>
</gene>
<keyword evidence="2" id="KW-0012">Acyltransferase</keyword>
<dbReference type="InterPro" id="IPR013747">
    <property type="entry name" value="ACP_syn_III_C"/>
</dbReference>
<evidence type="ECO:0000259" key="4">
    <source>
        <dbReference type="Pfam" id="PF08541"/>
    </source>
</evidence>
<dbReference type="eggNOG" id="COG3425">
    <property type="taxonomic scope" value="Bacteria"/>
</dbReference>
<dbReference type="RefSeq" id="WP_014185295.1">
    <property type="nucleotide sequence ID" value="NC_016584.1"/>
</dbReference>
<dbReference type="CDD" id="cd00827">
    <property type="entry name" value="init_cond_enzymes"/>
    <property type="match status" value="1"/>
</dbReference>
<dbReference type="Gene3D" id="3.40.47.10">
    <property type="match status" value="1"/>
</dbReference>
<dbReference type="GO" id="GO:0044550">
    <property type="term" value="P:secondary metabolite biosynthetic process"/>
    <property type="evidence" value="ECO:0007669"/>
    <property type="project" value="TreeGrafter"/>
</dbReference>
<feature type="domain" description="ChsH2 rubredoxin-like zinc ribbon" evidence="5">
    <location>
        <begin position="358"/>
        <end position="382"/>
    </location>
</feature>
<dbReference type="PATRIC" id="fig|768706.3.peg.2974"/>
<accession>G7WGQ1</accession>
<organism evidence="6 7">
    <name type="scientific">Desulfosporosinus orientis (strain ATCC 19365 / DSM 765 / NCIMB 8382 / VKM B-1628 / Singapore I)</name>
    <name type="common">Desulfotomaculum orientis</name>
    <dbReference type="NCBI Taxonomy" id="768706"/>
    <lineage>
        <taxon>Bacteria</taxon>
        <taxon>Bacillati</taxon>
        <taxon>Bacillota</taxon>
        <taxon>Clostridia</taxon>
        <taxon>Eubacteriales</taxon>
        <taxon>Desulfitobacteriaceae</taxon>
        <taxon>Desulfosporosinus</taxon>
    </lineage>
</organism>
<evidence type="ECO:0000313" key="7">
    <source>
        <dbReference type="Proteomes" id="UP000006346"/>
    </source>
</evidence>
<reference evidence="7" key="1">
    <citation type="submission" date="2011-11" db="EMBL/GenBank/DDBJ databases">
        <title>Complete sequence of Desulfosporosinus orientis DSM 765.</title>
        <authorList>
            <person name="Lucas S."/>
            <person name="Han J."/>
            <person name="Lapidus A."/>
            <person name="Cheng J.-F."/>
            <person name="Goodwin L."/>
            <person name="Pitluck S."/>
            <person name="Peters L."/>
            <person name="Ovchinnikova G."/>
            <person name="Teshima H."/>
            <person name="Detter J.C."/>
            <person name="Han C."/>
            <person name="Tapia R."/>
            <person name="Land M."/>
            <person name="Hauser L."/>
            <person name="Kyrpides N."/>
            <person name="Ivanova N."/>
            <person name="Pagani I."/>
            <person name="Pester M."/>
            <person name="Spring S."/>
            <person name="Ollivier B."/>
            <person name="Rattei T."/>
            <person name="Klenk H.-P."/>
            <person name="Wagner M."/>
            <person name="Loy A."/>
            <person name="Woyke T."/>
        </authorList>
    </citation>
    <scope>NUCLEOTIDE SEQUENCE [LARGE SCALE GENOMIC DNA]</scope>
    <source>
        <strain evidence="7">ATCC 19365 / DSM 765 / NCIMB 8382 / VKM B-1628</strain>
    </source>
</reference>
<proteinExistence type="predicted"/>
<dbReference type="GO" id="GO:0016746">
    <property type="term" value="F:acyltransferase activity"/>
    <property type="evidence" value="ECO:0007669"/>
    <property type="project" value="UniProtKB-KW"/>
</dbReference>
<dbReference type="eggNOG" id="COG1545">
    <property type="taxonomic scope" value="Bacteria"/>
</dbReference>
<dbReference type="InterPro" id="IPR022002">
    <property type="entry name" value="ChsH2_Znr"/>
</dbReference>
<dbReference type="PANTHER" id="PTHR34069:SF2">
    <property type="entry name" value="BETA-KETOACYL-[ACYL-CARRIER-PROTEIN] SYNTHASE III"/>
    <property type="match status" value="1"/>
</dbReference>
<evidence type="ECO:0000259" key="5">
    <source>
        <dbReference type="Pfam" id="PF12172"/>
    </source>
</evidence>
<dbReference type="STRING" id="768706.Desor_2961"/>
<dbReference type="SUPFAM" id="SSF53901">
    <property type="entry name" value="Thiolase-like"/>
    <property type="match status" value="1"/>
</dbReference>
<evidence type="ECO:0000256" key="2">
    <source>
        <dbReference type="ARBA" id="ARBA00023315"/>
    </source>
</evidence>
<dbReference type="Pfam" id="PF12172">
    <property type="entry name" value="zf-ChsH2"/>
    <property type="match status" value="1"/>
</dbReference>
<dbReference type="HOGENOM" id="CLU_039592_7_1_9"/>
<keyword evidence="7" id="KW-1185">Reference proteome</keyword>
<dbReference type="OrthoDB" id="9785144at2"/>
<feature type="domain" description="ChsH2 C-terminal OB-fold" evidence="3">
    <location>
        <begin position="392"/>
        <end position="450"/>
    </location>
</feature>
<sequence>MAGIVAYGAYIPFNRLNLKHIGEIHGTPALRGEKAVANYDEDSLTMAAAAAHDCASGLDAGTFDRIYFATTTPPHSEKQSATTLAGTLDMRRDARTLDITGSLRSGSSAMLTGLDAAEKGEKVMVAISDNRMGAAGGLYEMLLGDGAAAFLLGNEDVVAEVLGTHSVGVDFYDNWRGQGDQFVRSWEDRFSHTQGYSRFTVEAGQAVMQKTGLSPQDFSRVVVYGLKPGDPLPVAKRMGFKPEQVQDSLIDRIGNTGAASAPMALVAALEESQPGDNILFLTYGEGSDAIVFQVTDAISQLPLRRGIKGYINSKKSDINYGKYFRWKQLLSMEPQRRPPLVRPSLPDRYRNLKKILGFYGSRCTACGTPQFPPHRVCVQCQSIDQMEEYKFLGRMARLATYTIDYLAPSQDPPTVMAVVDYEGGGRFVCLMTDCDVNSVSVGMDLEMSFRKLFEADGINTYFWKAMPKRGGE</sequence>
<feature type="domain" description="Beta-ketoacyl-[acyl-carrier-protein] synthase III C-terminal" evidence="4">
    <location>
        <begin position="209"/>
        <end position="287"/>
    </location>
</feature>
<dbReference type="Proteomes" id="UP000006346">
    <property type="component" value="Chromosome"/>
</dbReference>
<dbReference type="KEGG" id="dor:Desor_2961"/>
<dbReference type="InterPro" id="IPR002878">
    <property type="entry name" value="ChsH2_C"/>
</dbReference>
<evidence type="ECO:0000313" key="6">
    <source>
        <dbReference type="EMBL" id="AET68487.1"/>
    </source>
</evidence>
<protein>
    <submittedName>
        <fullName evidence="6">3-hydroxy-3-methylglutaryl CoA synthase</fullName>
    </submittedName>
</protein>
<reference evidence="6 7" key="2">
    <citation type="journal article" date="2012" name="J. Bacteriol.">
        <title>Complete genome sequences of Desulfosporosinus orientis DSM765T, Desulfosporosinus youngiae DSM17734T, Desulfosporosinus meridiei DSM13257T, and Desulfosporosinus acidiphilus DSM22704T.</title>
        <authorList>
            <person name="Pester M."/>
            <person name="Brambilla E."/>
            <person name="Alazard D."/>
            <person name="Rattei T."/>
            <person name="Weinmaier T."/>
            <person name="Han J."/>
            <person name="Lucas S."/>
            <person name="Lapidus A."/>
            <person name="Cheng J.F."/>
            <person name="Goodwin L."/>
            <person name="Pitluck S."/>
            <person name="Peters L."/>
            <person name="Ovchinnikova G."/>
            <person name="Teshima H."/>
            <person name="Detter J.C."/>
            <person name="Han C.S."/>
            <person name="Tapia R."/>
            <person name="Land M.L."/>
            <person name="Hauser L."/>
            <person name="Kyrpides N.C."/>
            <person name="Ivanova N.N."/>
            <person name="Pagani I."/>
            <person name="Huntmann M."/>
            <person name="Wei C.L."/>
            <person name="Davenport K.W."/>
            <person name="Daligault H."/>
            <person name="Chain P.S."/>
            <person name="Chen A."/>
            <person name="Mavromatis K."/>
            <person name="Markowitz V."/>
            <person name="Szeto E."/>
            <person name="Mikhailova N."/>
            <person name="Pati A."/>
            <person name="Wagner M."/>
            <person name="Woyke T."/>
            <person name="Ollivier B."/>
            <person name="Klenk H.P."/>
            <person name="Spring S."/>
            <person name="Loy A."/>
        </authorList>
    </citation>
    <scope>NUCLEOTIDE SEQUENCE [LARGE SCALE GENOMIC DNA]</scope>
    <source>
        <strain evidence="7">ATCC 19365 / DSM 765 / NCIMB 8382 / VKM B-1628</strain>
    </source>
</reference>
<dbReference type="SUPFAM" id="SSF50249">
    <property type="entry name" value="Nucleic acid-binding proteins"/>
    <property type="match status" value="1"/>
</dbReference>
<dbReference type="InterPro" id="IPR016039">
    <property type="entry name" value="Thiolase-like"/>
</dbReference>
<dbReference type="EMBL" id="CP003108">
    <property type="protein sequence ID" value="AET68487.1"/>
    <property type="molecule type" value="Genomic_DNA"/>
</dbReference>